<proteinExistence type="predicted"/>
<reference evidence="2" key="3">
    <citation type="submission" date="2023-05" db="EMBL/GenBank/DDBJ databases">
        <authorList>
            <person name="Smith C.H."/>
        </authorList>
    </citation>
    <scope>NUCLEOTIDE SEQUENCE</scope>
    <source>
        <strain evidence="2">CHS0354</strain>
        <tissue evidence="2">Mantle</tissue>
    </source>
</reference>
<protein>
    <recommendedName>
        <fullName evidence="1">Polysaccharide lyase 14 domain-containing protein</fullName>
    </recommendedName>
</protein>
<dbReference type="EMBL" id="JAEAOA010001832">
    <property type="protein sequence ID" value="KAK3608362.1"/>
    <property type="molecule type" value="Genomic_DNA"/>
</dbReference>
<feature type="domain" description="Polysaccharide lyase 14" evidence="1">
    <location>
        <begin position="66"/>
        <end position="298"/>
    </location>
</feature>
<accession>A0AAE0TDF4</accession>
<organism evidence="2 3">
    <name type="scientific">Potamilus streckersoni</name>
    <dbReference type="NCBI Taxonomy" id="2493646"/>
    <lineage>
        <taxon>Eukaryota</taxon>
        <taxon>Metazoa</taxon>
        <taxon>Spiralia</taxon>
        <taxon>Lophotrochozoa</taxon>
        <taxon>Mollusca</taxon>
        <taxon>Bivalvia</taxon>
        <taxon>Autobranchia</taxon>
        <taxon>Heteroconchia</taxon>
        <taxon>Palaeoheterodonta</taxon>
        <taxon>Unionida</taxon>
        <taxon>Unionoidea</taxon>
        <taxon>Unionidae</taxon>
        <taxon>Ambleminae</taxon>
        <taxon>Lampsilini</taxon>
        <taxon>Potamilus</taxon>
    </lineage>
</organism>
<evidence type="ECO:0000313" key="3">
    <source>
        <dbReference type="Proteomes" id="UP001195483"/>
    </source>
</evidence>
<dbReference type="PANTHER" id="PTHR40124:SF1">
    <property type="entry name" value="DISAGGREGATASE RELATED REPEAT PROTEIN"/>
    <property type="match status" value="1"/>
</dbReference>
<evidence type="ECO:0000259" key="1">
    <source>
        <dbReference type="Pfam" id="PF21294"/>
    </source>
</evidence>
<dbReference type="Gene3D" id="2.60.120.200">
    <property type="match status" value="1"/>
</dbReference>
<reference evidence="2" key="2">
    <citation type="journal article" date="2021" name="Genome Biol. Evol.">
        <title>Developing a high-quality reference genome for a parasitic bivalve with doubly uniparental inheritance (Bivalvia: Unionida).</title>
        <authorList>
            <person name="Smith C.H."/>
        </authorList>
    </citation>
    <scope>NUCLEOTIDE SEQUENCE</scope>
    <source>
        <strain evidence="2">CHS0354</strain>
        <tissue evidence="2">Mantle</tissue>
    </source>
</reference>
<dbReference type="Pfam" id="PF21294">
    <property type="entry name" value="Polysacc_lyase_14"/>
    <property type="match status" value="1"/>
</dbReference>
<reference evidence="2" key="1">
    <citation type="journal article" date="2021" name="Genome Biol. Evol.">
        <title>A High-Quality Reference Genome for a Parasitic Bivalve with Doubly Uniparental Inheritance (Bivalvia: Unionida).</title>
        <authorList>
            <person name="Smith C.H."/>
        </authorList>
    </citation>
    <scope>NUCLEOTIDE SEQUENCE</scope>
    <source>
        <strain evidence="2">CHS0354</strain>
    </source>
</reference>
<keyword evidence="3" id="KW-1185">Reference proteome</keyword>
<gene>
    <name evidence="2" type="ORF">CHS0354_030824</name>
</gene>
<dbReference type="PANTHER" id="PTHR40124">
    <property type="match status" value="1"/>
</dbReference>
<sequence>MSCVKDFVQKRIRAEKPADLWSWSHETHKVNINDLLKQKFESVDHHSGYGIGEDDSLSVEEDPVHHGQYVLSVFYKRGTWSHYNHNGVECHNGEKCQRGAGFYIQPKSIRDAGHQFISMTLEYEVFFNNSFGWQRGGKLPGLWGGTRDCSGGRISDHCFSTRLMWRPDGQGEVYAYVTHDQKAGVPFNTWCESVQHRELYHQVHCTDGTGTEIGKGAFHFEKGKWIKLREHVHLNSHQHEHGYVTLWVNDHAEIHMNDIVIRNQFNFGIDGILFSTFYGGSDHTWACPADTTTLYRNFRLYAEAPHLNNNELVG</sequence>
<dbReference type="InterPro" id="IPR048958">
    <property type="entry name" value="Polysacc_lyase_14"/>
</dbReference>
<dbReference type="Proteomes" id="UP001195483">
    <property type="component" value="Unassembled WGS sequence"/>
</dbReference>
<comment type="caution">
    <text evidence="2">The sequence shown here is derived from an EMBL/GenBank/DDBJ whole genome shotgun (WGS) entry which is preliminary data.</text>
</comment>
<evidence type="ECO:0000313" key="2">
    <source>
        <dbReference type="EMBL" id="KAK3608362.1"/>
    </source>
</evidence>
<dbReference type="AlphaFoldDB" id="A0AAE0TDF4"/>
<name>A0AAE0TDF4_9BIVA</name>